<evidence type="ECO:0000259" key="1">
    <source>
        <dbReference type="Pfam" id="PF01832"/>
    </source>
</evidence>
<proteinExistence type="predicted"/>
<comment type="caution">
    <text evidence="2">The sequence shown here is derived from an EMBL/GenBank/DDBJ whole genome shotgun (WGS) entry which is preliminary data.</text>
</comment>
<gene>
    <name evidence="2" type="ORF">GOZ88_26135</name>
</gene>
<dbReference type="InterPro" id="IPR002901">
    <property type="entry name" value="MGlyc_endo_b_GlcNAc-like_dom"/>
</dbReference>
<dbReference type="Gene3D" id="1.10.530.10">
    <property type="match status" value="1"/>
</dbReference>
<organism evidence="2 3">
    <name type="scientific">Agrobacterium vitis</name>
    <name type="common">Rhizobium vitis</name>
    <dbReference type="NCBI Taxonomy" id="373"/>
    <lineage>
        <taxon>Bacteria</taxon>
        <taxon>Pseudomonadati</taxon>
        <taxon>Pseudomonadota</taxon>
        <taxon>Alphaproteobacteria</taxon>
        <taxon>Hyphomicrobiales</taxon>
        <taxon>Rhizobiaceae</taxon>
        <taxon>Rhizobium/Agrobacterium group</taxon>
        <taxon>Agrobacterium</taxon>
    </lineage>
</organism>
<feature type="domain" description="Mannosyl-glycoprotein endo-beta-N-acetylglucosamidase-like" evidence="1">
    <location>
        <begin position="18"/>
        <end position="128"/>
    </location>
</feature>
<evidence type="ECO:0000313" key="3">
    <source>
        <dbReference type="Proteomes" id="UP000440716"/>
    </source>
</evidence>
<accession>A0A7K1RNF1</accession>
<dbReference type="Proteomes" id="UP000440716">
    <property type="component" value="Unassembled WGS sequence"/>
</dbReference>
<name>A0A7K1RNF1_AGRVI</name>
<protein>
    <recommendedName>
        <fullName evidence="1">Mannosyl-glycoprotein endo-beta-N-acetylglucosamidase-like domain-containing protein</fullName>
    </recommendedName>
</protein>
<evidence type="ECO:0000313" key="2">
    <source>
        <dbReference type="EMBL" id="MVA59568.1"/>
    </source>
</evidence>
<dbReference type="Pfam" id="PF01832">
    <property type="entry name" value="Glucosaminidase"/>
    <property type="match status" value="1"/>
</dbReference>
<reference evidence="2 3" key="1">
    <citation type="submission" date="2019-12" db="EMBL/GenBank/DDBJ databases">
        <title>Whole-genome sequencing of Allorhizobium vitis.</title>
        <authorList>
            <person name="Gan H.M."/>
            <person name="Szegedi E."/>
            <person name="Burr T."/>
            <person name="Savka M.A."/>
        </authorList>
    </citation>
    <scope>NUCLEOTIDE SEQUENCE [LARGE SCALE GENOMIC DNA]</scope>
    <source>
        <strain evidence="2 3">CG415</strain>
    </source>
</reference>
<dbReference type="RefSeq" id="WP_156593301.1">
    <property type="nucleotide sequence ID" value="NZ_WPHU01000026.1"/>
</dbReference>
<dbReference type="GO" id="GO:0004040">
    <property type="term" value="F:amidase activity"/>
    <property type="evidence" value="ECO:0007669"/>
    <property type="project" value="InterPro"/>
</dbReference>
<sequence length="223" mass="24351">MIGAYRAYSGVSQQLKVASLSQWIVESARGTSDLAKDHLNFGGIMYRDRMEGFATPVTYIGSNGLTTVYCKFASVDAFIKGYWHFISSGPYDGWNQYTEDAAGYIRHIGGKYVQDPQYVTKVQALFKEALELLGASTSATDFIQAGAKTTRLAVVVGHNSVSPGAYAVSPLDINEYAFNTKVADGMVAEAGEFNIEEEISPCRRVELFQGNINSICDRCGMES</sequence>
<dbReference type="AlphaFoldDB" id="A0A7K1RNF1"/>
<dbReference type="EMBL" id="WPHU01000026">
    <property type="protein sequence ID" value="MVA59568.1"/>
    <property type="molecule type" value="Genomic_DNA"/>
</dbReference>